<evidence type="ECO:0000259" key="1">
    <source>
        <dbReference type="Pfam" id="PF00535"/>
    </source>
</evidence>
<dbReference type="RefSeq" id="WP_237452667.1">
    <property type="nucleotide sequence ID" value="NZ_BAABDV010000001.1"/>
</dbReference>
<keyword evidence="3" id="KW-1185">Reference proteome</keyword>
<sequence length="295" mass="33607">MSSEPGLVVILSTFNGGEVLRRTLEAYRHLEPPKRKWRIVIANNNSLDDTAEILEYFEEHLPLTTIFVEKPGKNVALNRALETLRDEDDFVILTDDDAIPQSDFMRAWEVVSETYFDAALFAGKIKPYFLEGKPEWLDAFEDEFDVLYAINDREDGLIEASDIFGPNMGVRRSVFAAGLRFNEGIGPSSDDSNYPMGSETEFCVRAEKECNLISRFSSAPMVEHQIRPHQTKIGFVAGRAFRHGRGYALRNSIALGRFPRIRSALKLGLLKLRMLAGSKRAFWGYHWHRGLYSHQ</sequence>
<accession>A0A844Y903</accession>
<comment type="caution">
    <text evidence="2">The sequence shown here is derived from an EMBL/GenBank/DDBJ whole genome shotgun (WGS) entry which is preliminary data.</text>
</comment>
<feature type="domain" description="Glycosyltransferase 2-like" evidence="1">
    <location>
        <begin position="9"/>
        <end position="175"/>
    </location>
</feature>
<evidence type="ECO:0000313" key="2">
    <source>
        <dbReference type="EMBL" id="MXO54306.1"/>
    </source>
</evidence>
<dbReference type="Gene3D" id="3.90.550.10">
    <property type="entry name" value="Spore Coat Polysaccharide Biosynthesis Protein SpsA, Chain A"/>
    <property type="match status" value="1"/>
</dbReference>
<dbReference type="EMBL" id="WTYD01000001">
    <property type="protein sequence ID" value="MXO54306.1"/>
    <property type="molecule type" value="Genomic_DNA"/>
</dbReference>
<dbReference type="PANTHER" id="PTHR43685:SF3">
    <property type="entry name" value="SLR2126 PROTEIN"/>
    <property type="match status" value="1"/>
</dbReference>
<dbReference type="Proteomes" id="UP000430272">
    <property type="component" value="Unassembled WGS sequence"/>
</dbReference>
<dbReference type="SUPFAM" id="SSF53448">
    <property type="entry name" value="Nucleotide-diphospho-sugar transferases"/>
    <property type="match status" value="1"/>
</dbReference>
<dbReference type="Pfam" id="PF00535">
    <property type="entry name" value="Glycos_transf_2"/>
    <property type="match status" value="1"/>
</dbReference>
<dbReference type="InterPro" id="IPR001173">
    <property type="entry name" value="Glyco_trans_2-like"/>
</dbReference>
<dbReference type="AlphaFoldDB" id="A0A844Y903"/>
<organism evidence="2 3">
    <name type="scientific">Qipengyuania pelagi</name>
    <dbReference type="NCBI Taxonomy" id="994320"/>
    <lineage>
        <taxon>Bacteria</taxon>
        <taxon>Pseudomonadati</taxon>
        <taxon>Pseudomonadota</taxon>
        <taxon>Alphaproteobacteria</taxon>
        <taxon>Sphingomonadales</taxon>
        <taxon>Erythrobacteraceae</taxon>
        <taxon>Qipengyuania</taxon>
    </lineage>
</organism>
<dbReference type="PANTHER" id="PTHR43685">
    <property type="entry name" value="GLYCOSYLTRANSFERASE"/>
    <property type="match status" value="1"/>
</dbReference>
<dbReference type="InterPro" id="IPR029044">
    <property type="entry name" value="Nucleotide-diphossugar_trans"/>
</dbReference>
<name>A0A844Y903_9SPHN</name>
<protein>
    <submittedName>
        <fullName evidence="2">Glycosyltransferase</fullName>
    </submittedName>
</protein>
<dbReference type="GO" id="GO:0016740">
    <property type="term" value="F:transferase activity"/>
    <property type="evidence" value="ECO:0007669"/>
    <property type="project" value="UniProtKB-KW"/>
</dbReference>
<reference evidence="2 3" key="1">
    <citation type="submission" date="2019-12" db="EMBL/GenBank/DDBJ databases">
        <title>Genomic-based taxomic classification of the family Erythrobacteraceae.</title>
        <authorList>
            <person name="Xu L."/>
        </authorList>
    </citation>
    <scope>NUCLEOTIDE SEQUENCE [LARGE SCALE GENOMIC DNA]</scope>
    <source>
        <strain evidence="2 3">JCM 17468</strain>
    </source>
</reference>
<gene>
    <name evidence="2" type="ORF">GRI47_09860</name>
</gene>
<keyword evidence="2" id="KW-0808">Transferase</keyword>
<proteinExistence type="predicted"/>
<evidence type="ECO:0000313" key="3">
    <source>
        <dbReference type="Proteomes" id="UP000430272"/>
    </source>
</evidence>
<dbReference type="InterPro" id="IPR050834">
    <property type="entry name" value="Glycosyltransf_2"/>
</dbReference>